<evidence type="ECO:0000313" key="3">
    <source>
        <dbReference type="EMBL" id="SJX64968.1"/>
    </source>
</evidence>
<feature type="region of interest" description="Disordered" evidence="1">
    <location>
        <begin position="605"/>
        <end position="640"/>
    </location>
</feature>
<feature type="region of interest" description="Disordered" evidence="1">
    <location>
        <begin position="288"/>
        <end position="331"/>
    </location>
</feature>
<gene>
    <name evidence="3" type="ORF">SRS1_15794</name>
</gene>
<feature type="region of interest" description="Disordered" evidence="1">
    <location>
        <begin position="1"/>
        <end position="94"/>
    </location>
</feature>
<dbReference type="EMBL" id="LT795068">
    <property type="protein sequence ID" value="SJX64968.1"/>
    <property type="molecule type" value="Genomic_DNA"/>
</dbReference>
<feature type="compositionally biased region" description="Low complexity" evidence="1">
    <location>
        <begin position="616"/>
        <end position="628"/>
    </location>
</feature>
<proteinExistence type="predicted"/>
<dbReference type="GO" id="GO:0003700">
    <property type="term" value="F:DNA-binding transcription factor activity"/>
    <property type="evidence" value="ECO:0007669"/>
    <property type="project" value="InterPro"/>
</dbReference>
<feature type="compositionally biased region" description="Polar residues" evidence="1">
    <location>
        <begin position="45"/>
        <end position="61"/>
    </location>
</feature>
<dbReference type="InterPro" id="IPR004827">
    <property type="entry name" value="bZIP"/>
</dbReference>
<feature type="domain" description="BZIP" evidence="2">
    <location>
        <begin position="75"/>
        <end position="90"/>
    </location>
</feature>
<dbReference type="PANTHER" id="PTHR42070:SF1">
    <property type="entry name" value="FILAMENT ASSOCIATED PROTEIN, PUTATIVE (AFU_ORTHOLOGUE AFUA_8G06630)-RELATED"/>
    <property type="match status" value="1"/>
</dbReference>
<feature type="region of interest" description="Disordered" evidence="1">
    <location>
        <begin position="153"/>
        <end position="179"/>
    </location>
</feature>
<name>A0A2N8UJL7_9BASI</name>
<reference evidence="3 4" key="1">
    <citation type="submission" date="2017-02" db="EMBL/GenBank/DDBJ databases">
        <authorList>
            <person name="Peterson S.W."/>
        </authorList>
    </citation>
    <scope>NUCLEOTIDE SEQUENCE [LARGE SCALE GENOMIC DNA]</scope>
    <source>
        <strain evidence="3 4">SRS1_H2-8</strain>
    </source>
</reference>
<feature type="compositionally biased region" description="Acidic residues" evidence="1">
    <location>
        <begin position="28"/>
        <end position="37"/>
    </location>
</feature>
<dbReference type="Proteomes" id="UP000239563">
    <property type="component" value="Chromosome XV"/>
</dbReference>
<evidence type="ECO:0000256" key="1">
    <source>
        <dbReference type="SAM" id="MobiDB-lite"/>
    </source>
</evidence>
<dbReference type="PANTHER" id="PTHR42070">
    <property type="entry name" value="FILAMENT ASSOCIATED PROTEIN, PUTATIVE (AFU_ORTHOLOGUE AFUA_8G06630)-RELATED"/>
    <property type="match status" value="1"/>
</dbReference>
<sequence length="769" mass="80027">MATSAAAAGAAAKKAQTSSRDKRKLSVSDDDASDSDSDSPSSPSKRSNMTSTGKVSASQQLVPVPGQPDAPLVTKRTLQNRKAQREFRKRREARVRELEERCRRFDQMGLEANSELQRLARRLKDENEALKSLIARLGFAHMIPGIIDSVNNAEQQQQQQHPHHQPQHHAPHPHHHQQSFAPIDLGMDAWARGAPGLPLINSSAPMPPLNAATAAAASGPEHTSVPAAAAAAAAAATTTNHKQQSSRNRANTSSASASTSAPPISSLSQLPGLTELLPLTAGGVNPSLLSDANANKGRNKRSNESSTPAMAVPAAPKATITARPIEDNNSTFDNDWFAQLAQSGHDKDDADVDATAAVPASNASSRNDRSSANPILSLSFNNASANKNAKSSSSDNLSNNTSSLTGSAMLGGNARDFGLGLASALGLPPSSASGANIFPMPMPTQQNGALLNPNPIPFAFNLSDNKMPGDQSWWSQVAGNALEGDDSILDEKAQAVAQATGAASNNGAPSPFDLSAFLNGGLTPGGGGFTFGSQQMSDDDAHDSKSSGADTDAAKPSNGKGGEAQQNLTQAEHAQMFLRLLEAKMAKRSTSPYAQLGFQPPMHHQQFAASHAAGPSFSDASSSSSSSSGHNAAKEEDDSSLSPINVYTRLAQHPAFLSTNASELEELVDSIGSSQQRQQQHQHALFQPPFNKRKAAPAGASAKPAPALYLPTASGLTPSIYGPNGAASLASRSPSAGKELEVDENAVTKMLGLLDRKTSRAAAAGSLAF</sequence>
<evidence type="ECO:0000313" key="4">
    <source>
        <dbReference type="Proteomes" id="UP000239563"/>
    </source>
</evidence>
<dbReference type="AlphaFoldDB" id="A0A2N8UJL7"/>
<accession>A0A2N8UJL7</accession>
<dbReference type="SMART" id="SM00338">
    <property type="entry name" value="BRLZ"/>
    <property type="match status" value="1"/>
</dbReference>
<protein>
    <recommendedName>
        <fullName evidence="2">BZIP domain-containing protein</fullName>
    </recommendedName>
</protein>
<dbReference type="PROSITE" id="PS00036">
    <property type="entry name" value="BZIP_BASIC"/>
    <property type="match status" value="1"/>
</dbReference>
<dbReference type="CDD" id="cd14688">
    <property type="entry name" value="bZIP_YAP"/>
    <property type="match status" value="1"/>
</dbReference>
<organism evidence="3 4">
    <name type="scientific">Sporisorium reilianum f. sp. reilianum</name>
    <dbReference type="NCBI Taxonomy" id="72559"/>
    <lineage>
        <taxon>Eukaryota</taxon>
        <taxon>Fungi</taxon>
        <taxon>Dikarya</taxon>
        <taxon>Basidiomycota</taxon>
        <taxon>Ustilaginomycotina</taxon>
        <taxon>Ustilaginomycetes</taxon>
        <taxon>Ustilaginales</taxon>
        <taxon>Ustilaginaceae</taxon>
        <taxon>Sporisorium</taxon>
    </lineage>
</organism>
<feature type="compositionally biased region" description="Low complexity" evidence="1">
    <location>
        <begin position="227"/>
        <end position="266"/>
    </location>
</feature>
<feature type="region of interest" description="Disordered" evidence="1">
    <location>
        <begin position="527"/>
        <end position="565"/>
    </location>
</feature>
<dbReference type="SUPFAM" id="SSF57959">
    <property type="entry name" value="Leucine zipper domain"/>
    <property type="match status" value="1"/>
</dbReference>
<dbReference type="Gene3D" id="1.20.5.170">
    <property type="match status" value="1"/>
</dbReference>
<feature type="compositionally biased region" description="Low complexity" evidence="1">
    <location>
        <begin position="211"/>
        <end position="220"/>
    </location>
</feature>
<feature type="compositionally biased region" description="Low complexity" evidence="1">
    <location>
        <begin position="1"/>
        <end position="15"/>
    </location>
</feature>
<feature type="compositionally biased region" description="Basic residues" evidence="1">
    <location>
        <begin position="161"/>
        <end position="177"/>
    </location>
</feature>
<evidence type="ECO:0000259" key="2">
    <source>
        <dbReference type="PROSITE" id="PS00036"/>
    </source>
</evidence>
<dbReference type="InterPro" id="IPR046347">
    <property type="entry name" value="bZIP_sf"/>
</dbReference>
<feature type="region of interest" description="Disordered" evidence="1">
    <location>
        <begin position="211"/>
        <end position="266"/>
    </location>
</feature>